<evidence type="ECO:0000256" key="4">
    <source>
        <dbReference type="ARBA" id="ARBA00038314"/>
    </source>
</evidence>
<reference evidence="6" key="2">
    <citation type="submission" date="2015-01" db="EMBL/GenBank/DDBJ databases">
        <title>Evolutionary Origins and Diversification of the Mycorrhizal Mutualists.</title>
        <authorList>
            <consortium name="DOE Joint Genome Institute"/>
            <consortium name="Mycorrhizal Genomics Consortium"/>
            <person name="Kohler A."/>
            <person name="Kuo A."/>
            <person name="Nagy L.G."/>
            <person name="Floudas D."/>
            <person name="Copeland A."/>
            <person name="Barry K.W."/>
            <person name="Cichocki N."/>
            <person name="Veneault-Fourrey C."/>
            <person name="LaButti K."/>
            <person name="Lindquist E.A."/>
            <person name="Lipzen A."/>
            <person name="Lundell T."/>
            <person name="Morin E."/>
            <person name="Murat C."/>
            <person name="Riley R."/>
            <person name="Ohm R."/>
            <person name="Sun H."/>
            <person name="Tunlid A."/>
            <person name="Henrissat B."/>
            <person name="Grigoriev I.V."/>
            <person name="Hibbett D.S."/>
            <person name="Martin F."/>
        </authorList>
    </citation>
    <scope>NUCLEOTIDE SEQUENCE [LARGE SCALE GENOMIC DNA]</scope>
    <source>
        <strain evidence="6">F 1598</strain>
    </source>
</reference>
<comment type="pathway">
    <text evidence="1">Secondary metabolite biosynthesis.</text>
</comment>
<dbReference type="Proteomes" id="UP000054166">
    <property type="component" value="Unassembled WGS sequence"/>
</dbReference>
<dbReference type="InParanoid" id="A0A0C3C592"/>
<dbReference type="PANTHER" id="PTHR35897">
    <property type="entry name" value="METHYLTRANSFERASE AUSD"/>
    <property type="match status" value="1"/>
</dbReference>
<dbReference type="EMBL" id="KN832986">
    <property type="protein sequence ID" value="KIM84812.1"/>
    <property type="molecule type" value="Genomic_DNA"/>
</dbReference>
<evidence type="ECO:0000313" key="6">
    <source>
        <dbReference type="Proteomes" id="UP000054166"/>
    </source>
</evidence>
<comment type="similarity">
    <text evidence="4">Belongs to the class I-like SAM-binding methyltransferase superfamily.</text>
</comment>
<dbReference type="SUPFAM" id="SSF53335">
    <property type="entry name" value="S-adenosyl-L-methionine-dependent methyltransferases"/>
    <property type="match status" value="1"/>
</dbReference>
<keyword evidence="6" id="KW-1185">Reference proteome</keyword>
<organism evidence="5 6">
    <name type="scientific">Piloderma croceum (strain F 1598)</name>
    <dbReference type="NCBI Taxonomy" id="765440"/>
    <lineage>
        <taxon>Eukaryota</taxon>
        <taxon>Fungi</taxon>
        <taxon>Dikarya</taxon>
        <taxon>Basidiomycota</taxon>
        <taxon>Agaricomycotina</taxon>
        <taxon>Agaricomycetes</taxon>
        <taxon>Agaricomycetidae</taxon>
        <taxon>Atheliales</taxon>
        <taxon>Atheliaceae</taxon>
        <taxon>Piloderma</taxon>
    </lineage>
</organism>
<evidence type="ECO:0000313" key="5">
    <source>
        <dbReference type="EMBL" id="KIM84812.1"/>
    </source>
</evidence>
<dbReference type="Gene3D" id="3.40.50.150">
    <property type="entry name" value="Vaccinia Virus protein VP39"/>
    <property type="match status" value="1"/>
</dbReference>
<dbReference type="HOGENOM" id="CLU_051542_1_1_1"/>
<dbReference type="InterPro" id="IPR029063">
    <property type="entry name" value="SAM-dependent_MTases_sf"/>
</dbReference>
<keyword evidence="3" id="KW-0949">S-adenosyl-L-methionine</keyword>
<sequence length="298" mass="33291">MSTPASISTLKVPALTERLYSLDSDELAFLLAETHIENESALKSHLLDIQAKAYNVHPYPCIRRFAFTKIKIARLPAYDKVLALGRERDNAILLDLGCCFGNDMRKAVADGFPVKGVIASDIHKEFWDLGHELFNSTSETFPVPFILGDVFNPSILEHIPSLNDPPKTPMPVLRSLTSLNPLRGHVSVIHASSFFHLFNEEKQLQLARALAGLLSHEPGSIILGSHVGRPVKDFKQSSNGRIMFCHSPESWKELWVGQVFQQGVVEVEVLLKPIDRTDFAILAETSDNFILIWSVTRL</sequence>
<reference evidence="5 6" key="1">
    <citation type="submission" date="2014-04" db="EMBL/GenBank/DDBJ databases">
        <authorList>
            <consortium name="DOE Joint Genome Institute"/>
            <person name="Kuo A."/>
            <person name="Tarkka M."/>
            <person name="Buscot F."/>
            <person name="Kohler A."/>
            <person name="Nagy L.G."/>
            <person name="Floudas D."/>
            <person name="Copeland A."/>
            <person name="Barry K.W."/>
            <person name="Cichocki N."/>
            <person name="Veneault-Fourrey C."/>
            <person name="LaButti K."/>
            <person name="Lindquist E.A."/>
            <person name="Lipzen A."/>
            <person name="Lundell T."/>
            <person name="Morin E."/>
            <person name="Murat C."/>
            <person name="Sun H."/>
            <person name="Tunlid A."/>
            <person name="Henrissat B."/>
            <person name="Grigoriev I.V."/>
            <person name="Hibbett D.S."/>
            <person name="Martin F."/>
            <person name="Nordberg H.P."/>
            <person name="Cantor M.N."/>
            <person name="Hua S.X."/>
        </authorList>
    </citation>
    <scope>NUCLEOTIDE SEQUENCE [LARGE SCALE GENOMIC DNA]</scope>
    <source>
        <strain evidence="5 6">F 1598</strain>
    </source>
</reference>
<keyword evidence="2" id="KW-0808">Transferase</keyword>
<protein>
    <recommendedName>
        <fullName evidence="7">Methyltransferase domain-containing protein</fullName>
    </recommendedName>
</protein>
<dbReference type="STRING" id="765440.A0A0C3C592"/>
<dbReference type="GO" id="GO:0016740">
    <property type="term" value="F:transferase activity"/>
    <property type="evidence" value="ECO:0007669"/>
    <property type="project" value="UniProtKB-KW"/>
</dbReference>
<proteinExistence type="inferred from homology"/>
<evidence type="ECO:0000256" key="1">
    <source>
        <dbReference type="ARBA" id="ARBA00005179"/>
    </source>
</evidence>
<evidence type="ECO:0008006" key="7">
    <source>
        <dbReference type="Google" id="ProtNLM"/>
    </source>
</evidence>
<gene>
    <name evidence="5" type="ORF">PILCRDRAFT_817614</name>
</gene>
<evidence type="ECO:0000256" key="2">
    <source>
        <dbReference type="ARBA" id="ARBA00022679"/>
    </source>
</evidence>
<accession>A0A0C3C592</accession>
<dbReference type="AlphaFoldDB" id="A0A0C3C592"/>
<dbReference type="InterPro" id="IPR051654">
    <property type="entry name" value="Meroterpenoid_MTases"/>
</dbReference>
<dbReference type="OrthoDB" id="2094832at2759"/>
<evidence type="ECO:0000256" key="3">
    <source>
        <dbReference type="ARBA" id="ARBA00022691"/>
    </source>
</evidence>
<name>A0A0C3C592_PILCF</name>
<dbReference type="PANTHER" id="PTHR35897:SF1">
    <property type="entry name" value="METHYLTRANSFERASE AUSD"/>
    <property type="match status" value="1"/>
</dbReference>